<evidence type="ECO:0000259" key="2">
    <source>
        <dbReference type="Pfam" id="PF01494"/>
    </source>
</evidence>
<dbReference type="PANTHER" id="PTHR43476:SF5">
    <property type="entry name" value="FAD-DEPENDENT MONOOXYGENASE"/>
    <property type="match status" value="1"/>
</dbReference>
<dbReference type="RefSeq" id="WP_179547731.1">
    <property type="nucleotide sequence ID" value="NZ_BSEW01000001.1"/>
</dbReference>
<evidence type="ECO:0000256" key="1">
    <source>
        <dbReference type="ARBA" id="ARBA00023002"/>
    </source>
</evidence>
<comment type="caution">
    <text evidence="3">The sequence shown here is derived from an EMBL/GenBank/DDBJ whole genome shotgun (WGS) entry which is preliminary data.</text>
</comment>
<dbReference type="InterPro" id="IPR002938">
    <property type="entry name" value="FAD-bd"/>
</dbReference>
<keyword evidence="4" id="KW-1185">Reference proteome</keyword>
<dbReference type="GO" id="GO:0071949">
    <property type="term" value="F:FAD binding"/>
    <property type="evidence" value="ECO:0007669"/>
    <property type="project" value="InterPro"/>
</dbReference>
<dbReference type="PRINTS" id="PR00420">
    <property type="entry name" value="RNGMNOXGNASE"/>
</dbReference>
<gene>
    <name evidence="3" type="ORF">BJ984_001788</name>
</gene>
<evidence type="ECO:0000313" key="4">
    <source>
        <dbReference type="Proteomes" id="UP000549913"/>
    </source>
</evidence>
<dbReference type="Gene3D" id="3.50.50.60">
    <property type="entry name" value="FAD/NAD(P)-binding domain"/>
    <property type="match status" value="2"/>
</dbReference>
<dbReference type="NCBIfam" id="NF004834">
    <property type="entry name" value="PRK06185.1-3"/>
    <property type="match status" value="1"/>
</dbReference>
<dbReference type="EMBL" id="JACCBM010000001">
    <property type="protein sequence ID" value="NYD70630.1"/>
    <property type="molecule type" value="Genomic_DNA"/>
</dbReference>
<dbReference type="Proteomes" id="UP000549913">
    <property type="component" value="Unassembled WGS sequence"/>
</dbReference>
<protein>
    <submittedName>
        <fullName evidence="3">2-polyprenyl-6-methoxyphenol hydroxylase-like FAD-dependent oxidoreductase</fullName>
    </submittedName>
</protein>
<name>A0A852SPB8_9MICO</name>
<dbReference type="Pfam" id="PF01494">
    <property type="entry name" value="FAD_binding_3"/>
    <property type="match status" value="1"/>
</dbReference>
<dbReference type="PANTHER" id="PTHR43476">
    <property type="entry name" value="3-(3-HYDROXY-PHENYL)PROPIONATE/3-HYDROXYCINNAMIC ACID HYDROXYLASE"/>
    <property type="match status" value="1"/>
</dbReference>
<keyword evidence="1" id="KW-0560">Oxidoreductase</keyword>
<accession>A0A852SPB8</accession>
<dbReference type="GO" id="GO:0016491">
    <property type="term" value="F:oxidoreductase activity"/>
    <property type="evidence" value="ECO:0007669"/>
    <property type="project" value="UniProtKB-KW"/>
</dbReference>
<dbReference type="InterPro" id="IPR036188">
    <property type="entry name" value="FAD/NAD-bd_sf"/>
</dbReference>
<sequence>MSGDGAGGGGNGARVVRAEVCVVGGGPAGVMLGYLLARAGVEVVVLEKHADFFRDFRGDTIHPSTLALLGQLGLREEFLELPHSEVGKLDAVVNGTRIHAVDFARLGGEDDFLTFMPQWDFLSFLTRKASEFASFRILMGTAATGVLDEGGRITGVTAEDADGPLDVHAGLTVAADGRGSTVRPAAGFVPRESGVGIDVLWFSLPKPRATLKPTLLYVADGSFVLTIDRRDHFQAGQIIPKGRFDEVKAAGLEAFRQNLAATAKPLTSVVGTLTDWDQVKLLSVQVSHLERWHRPGLLCIGDSAHAMSPAFGVGVNYAIQDAVATANALVTTLRSGGGAAVTDAQLAAIQRRRLPPVRLMQALQLRVHATIAKPGAGPLLATPPTALQRAALSLLVPALQAVAPRLIGRGFRPETISPALLAAPQPSADYPER</sequence>
<feature type="domain" description="FAD-binding" evidence="2">
    <location>
        <begin position="18"/>
        <end position="340"/>
    </location>
</feature>
<dbReference type="AlphaFoldDB" id="A0A852SPB8"/>
<reference evidence="3 4" key="1">
    <citation type="submission" date="2020-07" db="EMBL/GenBank/DDBJ databases">
        <title>Sequencing the genomes of 1000 actinobacteria strains.</title>
        <authorList>
            <person name="Klenk H.-P."/>
        </authorList>
    </citation>
    <scope>NUCLEOTIDE SEQUENCE [LARGE SCALE GENOMIC DNA]</scope>
    <source>
        <strain evidence="3 4">DSM 26474</strain>
    </source>
</reference>
<dbReference type="InterPro" id="IPR050631">
    <property type="entry name" value="PheA/TfdB_FAD_monoxygenase"/>
</dbReference>
<evidence type="ECO:0000313" key="3">
    <source>
        <dbReference type="EMBL" id="NYD70630.1"/>
    </source>
</evidence>
<proteinExistence type="predicted"/>
<organism evidence="3 4">
    <name type="scientific">Herbiconiux flava</name>
    <dbReference type="NCBI Taxonomy" id="881268"/>
    <lineage>
        <taxon>Bacteria</taxon>
        <taxon>Bacillati</taxon>
        <taxon>Actinomycetota</taxon>
        <taxon>Actinomycetes</taxon>
        <taxon>Micrococcales</taxon>
        <taxon>Microbacteriaceae</taxon>
        <taxon>Herbiconiux</taxon>
    </lineage>
</organism>
<dbReference type="SUPFAM" id="SSF51905">
    <property type="entry name" value="FAD/NAD(P)-binding domain"/>
    <property type="match status" value="1"/>
</dbReference>